<comment type="caution">
    <text evidence="1">The sequence shown here is derived from an EMBL/GenBank/DDBJ whole genome shotgun (WGS) entry which is preliminary data.</text>
</comment>
<dbReference type="OrthoDB" id="10462628at2759"/>
<keyword evidence="2" id="KW-1185">Reference proteome</keyword>
<dbReference type="EMBL" id="JARH01000710">
    <property type="protein sequence ID" value="EXF77513.1"/>
    <property type="molecule type" value="Genomic_DNA"/>
</dbReference>
<dbReference type="Proteomes" id="UP000020467">
    <property type="component" value="Unassembled WGS sequence"/>
</dbReference>
<sequence>MNARHGANRVRYAVEAQASAWGGLRSKPSPDESAVIDELKANLLAAKDGQSNAIAETRWLRQIALRRQLASVRRSMNDCHISMAGLLRLTYTSHCYSTHCSILDIPL</sequence>
<dbReference type="AlphaFoldDB" id="A0A010RZ12"/>
<dbReference type="KEGG" id="cfj:CFIO01_05708"/>
<evidence type="ECO:0000313" key="1">
    <source>
        <dbReference type="EMBL" id="EXF77513.1"/>
    </source>
</evidence>
<protein>
    <submittedName>
        <fullName evidence="1">Uncharacterized protein</fullName>
    </submittedName>
</protein>
<gene>
    <name evidence="1" type="ORF">CFIO01_05708</name>
</gene>
<evidence type="ECO:0000313" key="2">
    <source>
        <dbReference type="Proteomes" id="UP000020467"/>
    </source>
</evidence>
<dbReference type="HOGENOM" id="CLU_2209817_0_0_1"/>
<accession>A0A010RZ12</accession>
<organism evidence="1 2">
    <name type="scientific">Colletotrichum fioriniae PJ7</name>
    <dbReference type="NCBI Taxonomy" id="1445577"/>
    <lineage>
        <taxon>Eukaryota</taxon>
        <taxon>Fungi</taxon>
        <taxon>Dikarya</taxon>
        <taxon>Ascomycota</taxon>
        <taxon>Pezizomycotina</taxon>
        <taxon>Sordariomycetes</taxon>
        <taxon>Hypocreomycetidae</taxon>
        <taxon>Glomerellales</taxon>
        <taxon>Glomerellaceae</taxon>
        <taxon>Colletotrichum</taxon>
        <taxon>Colletotrichum acutatum species complex</taxon>
    </lineage>
</organism>
<proteinExistence type="predicted"/>
<name>A0A010RZ12_9PEZI</name>
<reference evidence="1 2" key="1">
    <citation type="submission" date="2014-02" db="EMBL/GenBank/DDBJ databases">
        <title>The genome sequence of Colletotrichum fioriniae PJ7.</title>
        <authorList>
            <person name="Baroncelli R."/>
            <person name="Thon M.R."/>
        </authorList>
    </citation>
    <scope>NUCLEOTIDE SEQUENCE [LARGE SCALE GENOMIC DNA]</scope>
    <source>
        <strain evidence="1 2">PJ7</strain>
    </source>
</reference>